<evidence type="ECO:0000256" key="8">
    <source>
        <dbReference type="ARBA" id="ARBA00023136"/>
    </source>
</evidence>
<dbReference type="GO" id="GO:0005743">
    <property type="term" value="C:mitochondrial inner membrane"/>
    <property type="evidence" value="ECO:0007669"/>
    <property type="project" value="UniProtKB-SubCell"/>
</dbReference>
<gene>
    <name evidence="11" type="ORF">WJX74_009181</name>
</gene>
<protein>
    <recommendedName>
        <fullName evidence="9">NADH dehydrogenase [ubiquinone] iron-sulfur protein 4, mitochondrial</fullName>
    </recommendedName>
</protein>
<evidence type="ECO:0000256" key="2">
    <source>
        <dbReference type="ARBA" id="ARBA00022448"/>
    </source>
</evidence>
<comment type="function">
    <text evidence="9">Accessory subunit of the mitochondrial membrane respiratory chain NADH dehydrogenase (Complex I), that is believed not to be involved in catalysis. Complex I functions in the transfer of electrons from NADH to the respiratory chain. The immediate electron acceptor for the enzyme is believed to be ubiquinone.</text>
</comment>
<evidence type="ECO:0000313" key="12">
    <source>
        <dbReference type="Proteomes" id="UP001438707"/>
    </source>
</evidence>
<evidence type="ECO:0000256" key="5">
    <source>
        <dbReference type="ARBA" id="ARBA00022946"/>
    </source>
</evidence>
<dbReference type="GO" id="GO:0022900">
    <property type="term" value="P:electron transport chain"/>
    <property type="evidence" value="ECO:0007669"/>
    <property type="project" value="InterPro"/>
</dbReference>
<keyword evidence="5 9" id="KW-0809">Transit peptide</keyword>
<evidence type="ECO:0000313" key="11">
    <source>
        <dbReference type="EMBL" id="KAK9837992.1"/>
    </source>
</evidence>
<keyword evidence="4 9" id="KW-0999">Mitochondrion inner membrane</keyword>
<feature type="compositionally biased region" description="Basic and acidic residues" evidence="10">
    <location>
        <begin position="196"/>
        <end position="205"/>
    </location>
</feature>
<reference evidence="11 12" key="1">
    <citation type="journal article" date="2024" name="Nat. Commun.">
        <title>Phylogenomics reveals the evolutionary origins of lichenization in chlorophyte algae.</title>
        <authorList>
            <person name="Puginier C."/>
            <person name="Libourel C."/>
            <person name="Otte J."/>
            <person name="Skaloud P."/>
            <person name="Haon M."/>
            <person name="Grisel S."/>
            <person name="Petersen M."/>
            <person name="Berrin J.G."/>
            <person name="Delaux P.M."/>
            <person name="Dal Grande F."/>
            <person name="Keller J."/>
        </authorList>
    </citation>
    <scope>NUCLEOTIDE SEQUENCE [LARGE SCALE GENOMIC DNA]</scope>
    <source>
        <strain evidence="11 12">SAG 2145</strain>
    </source>
</reference>
<dbReference type="InterPro" id="IPR038532">
    <property type="entry name" value="NDUFS4-like_sf"/>
</dbReference>
<evidence type="ECO:0000256" key="9">
    <source>
        <dbReference type="RuleBase" id="RU367010"/>
    </source>
</evidence>
<comment type="caution">
    <text evidence="11">The sequence shown here is derived from an EMBL/GenBank/DDBJ whole genome shotgun (WGS) entry which is preliminary data.</text>
</comment>
<comment type="subcellular location">
    <subcellularLocation>
        <location evidence="9">Mitochondrion inner membrane</location>
        <topology evidence="9">Peripheral membrane protein</topology>
        <orientation evidence="9">Matrix side</orientation>
    </subcellularLocation>
</comment>
<evidence type="ECO:0000256" key="10">
    <source>
        <dbReference type="SAM" id="MobiDB-lite"/>
    </source>
</evidence>
<dbReference type="PANTHER" id="PTHR12219:SF8">
    <property type="entry name" value="NADH DEHYDROGENASE [UBIQUINONE] IRON-SULFUR PROTEIN 4, MITOCHONDRIAL"/>
    <property type="match status" value="1"/>
</dbReference>
<keyword evidence="12" id="KW-1185">Reference proteome</keyword>
<evidence type="ECO:0000256" key="7">
    <source>
        <dbReference type="ARBA" id="ARBA00023128"/>
    </source>
</evidence>
<dbReference type="PANTHER" id="PTHR12219">
    <property type="entry name" value="NADH-UBIQUINONE OXIDOREDUCTASE"/>
    <property type="match status" value="1"/>
</dbReference>
<dbReference type="InterPro" id="IPR006885">
    <property type="entry name" value="NADH_UbQ_FeS_4_mit-like"/>
</dbReference>
<dbReference type="EMBL" id="JALJOS010000006">
    <property type="protein sequence ID" value="KAK9837992.1"/>
    <property type="molecule type" value="Genomic_DNA"/>
</dbReference>
<keyword evidence="7 9" id="KW-0496">Mitochondrion</keyword>
<proteinExistence type="inferred from homology"/>
<keyword evidence="2 9" id="KW-0813">Transport</keyword>
<comment type="similarity">
    <text evidence="1 9">Belongs to the complex I NDUFS4 subunit family.</text>
</comment>
<sequence length="224" mass="24274">MLQLTGALRAAAKQCAGPAVPALRLASSTAQRPDGEQEPDAVGAAVPTSQYGEIGLVSGAPGDVYTRKVKIFVPVKNPEQSGLSKAIDGPGKGPLWRLEIDNRQKWENNLMGWTSTADSMDSVMRSHLQFQTKEDAIAFAKKNGWPYDVREPHYRRRERQKRFAGYGDNFSVRRGGYPTGGLASEHGYLPGSNSRPPREEADKRMGSGAPNKAGGTEMKQGTTS</sequence>
<keyword evidence="8 9" id="KW-0472">Membrane</keyword>
<accession>A0AAW1RXE6</accession>
<keyword evidence="6 9" id="KW-0249">Electron transport</keyword>
<evidence type="ECO:0000256" key="6">
    <source>
        <dbReference type="ARBA" id="ARBA00022982"/>
    </source>
</evidence>
<evidence type="ECO:0000256" key="3">
    <source>
        <dbReference type="ARBA" id="ARBA00022660"/>
    </source>
</evidence>
<evidence type="ECO:0000256" key="4">
    <source>
        <dbReference type="ARBA" id="ARBA00022792"/>
    </source>
</evidence>
<name>A0AAW1RXE6_9CHLO</name>
<dbReference type="Gene3D" id="3.30.160.190">
    <property type="entry name" value="atu1810 like domain"/>
    <property type="match status" value="1"/>
</dbReference>
<keyword evidence="3 9" id="KW-0679">Respiratory chain</keyword>
<dbReference type="Pfam" id="PF04800">
    <property type="entry name" value="NDUS4"/>
    <property type="match status" value="1"/>
</dbReference>
<dbReference type="Proteomes" id="UP001438707">
    <property type="component" value="Unassembled WGS sequence"/>
</dbReference>
<feature type="region of interest" description="Disordered" evidence="10">
    <location>
        <begin position="160"/>
        <end position="224"/>
    </location>
</feature>
<organism evidence="11 12">
    <name type="scientific">Apatococcus lobatus</name>
    <dbReference type="NCBI Taxonomy" id="904363"/>
    <lineage>
        <taxon>Eukaryota</taxon>
        <taxon>Viridiplantae</taxon>
        <taxon>Chlorophyta</taxon>
        <taxon>core chlorophytes</taxon>
        <taxon>Trebouxiophyceae</taxon>
        <taxon>Chlorellales</taxon>
        <taxon>Chlorellaceae</taxon>
        <taxon>Apatococcus</taxon>
    </lineage>
</organism>
<dbReference type="AlphaFoldDB" id="A0AAW1RXE6"/>
<evidence type="ECO:0000256" key="1">
    <source>
        <dbReference type="ARBA" id="ARBA00005882"/>
    </source>
</evidence>